<evidence type="ECO:0000256" key="8">
    <source>
        <dbReference type="HAMAP-Rule" id="MF_00917"/>
    </source>
</evidence>
<evidence type="ECO:0000256" key="1">
    <source>
        <dbReference type="ARBA" id="ARBA00022485"/>
    </source>
</evidence>
<feature type="binding site" evidence="8">
    <location>
        <position position="43"/>
    </location>
    <ligand>
        <name>[4Fe-4S] cluster</name>
        <dbReference type="ChEBI" id="CHEBI:49883"/>
        <note>4Fe-4S-S-AdoMet</note>
    </ligand>
</feature>
<comment type="cofactor">
    <cofactor evidence="8">
        <name>Mg(2+)</name>
        <dbReference type="ChEBI" id="CHEBI:18420"/>
    </cofactor>
</comment>
<reference evidence="10" key="1">
    <citation type="submission" date="2015-04" db="EMBL/GenBank/DDBJ databases">
        <authorList>
            <person name="Syromyatnikov M.Y."/>
            <person name="Popov V.N."/>
        </authorList>
    </citation>
    <scope>NUCLEOTIDE SEQUENCE</scope>
    <source>
        <strain evidence="10">MO-1</strain>
    </source>
</reference>
<comment type="catalytic activity">
    <reaction evidence="8">
        <text>6-carboxy-5,6,7,8-tetrahydropterin + H(+) = 7-carboxy-7-carbaguanine + NH4(+)</text>
        <dbReference type="Rhea" id="RHEA:27974"/>
        <dbReference type="ChEBI" id="CHEBI:15378"/>
        <dbReference type="ChEBI" id="CHEBI:28938"/>
        <dbReference type="ChEBI" id="CHEBI:61032"/>
        <dbReference type="ChEBI" id="CHEBI:61036"/>
        <dbReference type="EC" id="4.3.99.3"/>
    </reaction>
</comment>
<feature type="binding site" evidence="8">
    <location>
        <position position="36"/>
    </location>
    <ligand>
        <name>[4Fe-4S] cluster</name>
        <dbReference type="ChEBI" id="CHEBI:49883"/>
        <note>4Fe-4S-S-AdoMet</note>
    </ligand>
</feature>
<dbReference type="HAMAP" id="MF_00917">
    <property type="entry name" value="QueE"/>
    <property type="match status" value="1"/>
</dbReference>
<evidence type="ECO:0000256" key="3">
    <source>
        <dbReference type="ARBA" id="ARBA00022723"/>
    </source>
</evidence>
<keyword evidence="7 8" id="KW-0456">Lyase</keyword>
<dbReference type="AlphaFoldDB" id="A0A1S7LJF8"/>
<feature type="binding site" evidence="8">
    <location>
        <position position="79"/>
    </location>
    <ligand>
        <name>substrate</name>
    </ligand>
</feature>
<accession>A0A1S7LJF8</accession>
<keyword evidence="2 8" id="KW-0949">S-adenosyl-L-methionine</keyword>
<feature type="binding site" evidence="8">
    <location>
        <position position="32"/>
    </location>
    <ligand>
        <name>substrate</name>
    </ligand>
</feature>
<comment type="cofactor">
    <cofactor evidence="8">
        <name>[4Fe-4S] cluster</name>
        <dbReference type="ChEBI" id="CHEBI:49883"/>
    </cofactor>
    <text evidence="8">Binds 1 [4Fe-4S] cluster. The cluster is coordinated with 3 cysteines and an exchangeable S-adenosyl-L-methionine.</text>
</comment>
<dbReference type="PANTHER" id="PTHR42836">
    <property type="entry name" value="7-CARBOXY-7-DEAZAGUANINE SYNTHASE"/>
    <property type="match status" value="1"/>
</dbReference>
<dbReference type="GO" id="GO:1904047">
    <property type="term" value="F:S-adenosyl-L-methionine binding"/>
    <property type="evidence" value="ECO:0007669"/>
    <property type="project" value="UniProtKB-UniRule"/>
</dbReference>
<dbReference type="InterPro" id="IPR058240">
    <property type="entry name" value="rSAM_sf"/>
</dbReference>
<dbReference type="SFLD" id="SFLDS00029">
    <property type="entry name" value="Radical_SAM"/>
    <property type="match status" value="1"/>
</dbReference>
<evidence type="ECO:0000256" key="6">
    <source>
        <dbReference type="ARBA" id="ARBA00023014"/>
    </source>
</evidence>
<comment type="function">
    <text evidence="8">Catalyzes the complex heterocyclic radical-mediated conversion of 6-carboxy-5,6,7,8-tetrahydropterin (CPH4) to 7-carboxy-7-deazaguanine (CDG), a step common to the biosynthetic pathways of all 7-deazapurine-containing compounds.</text>
</comment>
<keyword evidence="4 8" id="KW-0460">Magnesium</keyword>
<dbReference type="PIRSF" id="PIRSF000370">
    <property type="entry name" value="QueE"/>
    <property type="match status" value="1"/>
</dbReference>
<feature type="binding site" evidence="8">
    <location>
        <begin position="42"/>
        <end position="44"/>
    </location>
    <ligand>
        <name>S-adenosyl-L-methionine</name>
        <dbReference type="ChEBI" id="CHEBI:59789"/>
    </ligand>
</feature>
<evidence type="ECO:0000256" key="4">
    <source>
        <dbReference type="ARBA" id="ARBA00022842"/>
    </source>
</evidence>
<dbReference type="GO" id="GO:0016840">
    <property type="term" value="F:carbon-nitrogen lyase activity"/>
    <property type="evidence" value="ECO:0007669"/>
    <property type="project" value="UniProtKB-UniRule"/>
</dbReference>
<dbReference type="SUPFAM" id="SSF102114">
    <property type="entry name" value="Radical SAM enzymes"/>
    <property type="match status" value="1"/>
</dbReference>
<evidence type="ECO:0000256" key="7">
    <source>
        <dbReference type="ARBA" id="ARBA00023239"/>
    </source>
</evidence>
<dbReference type="Pfam" id="PF04055">
    <property type="entry name" value="Radical_SAM"/>
    <property type="match status" value="1"/>
</dbReference>
<dbReference type="EC" id="4.3.99.3" evidence="8"/>
<proteinExistence type="inferred from homology"/>
<organism evidence="10">
    <name type="scientific">Magnetococcus massalia (strain MO-1)</name>
    <dbReference type="NCBI Taxonomy" id="451514"/>
    <lineage>
        <taxon>Bacteria</taxon>
        <taxon>Pseudomonadati</taxon>
        <taxon>Pseudomonadota</taxon>
        <taxon>Magnetococcia</taxon>
        <taxon>Magnetococcales</taxon>
        <taxon>Magnetococcaceae</taxon>
        <taxon>Magnetococcus</taxon>
    </lineage>
</organism>
<dbReference type="InterPro" id="IPR007197">
    <property type="entry name" value="rSAM"/>
</dbReference>
<evidence type="ECO:0000313" key="10">
    <source>
        <dbReference type="EMBL" id="CRH07025.1"/>
    </source>
</evidence>
<comment type="cofactor">
    <cofactor evidence="8">
        <name>S-adenosyl-L-methionine</name>
        <dbReference type="ChEBI" id="CHEBI:59789"/>
    </cofactor>
    <text evidence="8">Binds 1 S-adenosyl-L-methionine per subunit.</text>
</comment>
<evidence type="ECO:0000259" key="9">
    <source>
        <dbReference type="PROSITE" id="PS51918"/>
    </source>
</evidence>
<dbReference type="GO" id="GO:0051539">
    <property type="term" value="F:4 iron, 4 sulfur cluster binding"/>
    <property type="evidence" value="ECO:0007669"/>
    <property type="project" value="UniProtKB-UniRule"/>
</dbReference>
<keyword evidence="1 8" id="KW-0004">4Fe-4S</keyword>
<dbReference type="Gene3D" id="3.20.20.70">
    <property type="entry name" value="Aldolase class I"/>
    <property type="match status" value="1"/>
</dbReference>
<evidence type="ECO:0000256" key="2">
    <source>
        <dbReference type="ARBA" id="ARBA00022691"/>
    </source>
</evidence>
<dbReference type="InterPro" id="IPR013785">
    <property type="entry name" value="Aldolase_TIM"/>
</dbReference>
<dbReference type="GO" id="GO:0008616">
    <property type="term" value="P:tRNA queuosine(34) biosynthetic process"/>
    <property type="evidence" value="ECO:0007669"/>
    <property type="project" value="UniProtKB-UniRule"/>
</dbReference>
<comment type="similarity">
    <text evidence="8">Belongs to the radical SAM superfamily. 7-carboxy-7-deazaguanine synthase family.</text>
</comment>
<comment type="caution">
    <text evidence="8">Lacks conserved residue(s) required for the propagation of feature annotation.</text>
</comment>
<gene>
    <name evidence="8" type="primary">queE</name>
    <name evidence="10" type="ORF">MAGMO_2878</name>
</gene>
<evidence type="ECO:0000256" key="5">
    <source>
        <dbReference type="ARBA" id="ARBA00023004"/>
    </source>
</evidence>
<feature type="binding site" evidence="8">
    <location>
        <begin position="17"/>
        <end position="19"/>
    </location>
    <ligand>
        <name>substrate</name>
    </ligand>
</feature>
<keyword evidence="8" id="KW-0671">Queuosine biosynthesis</keyword>
<keyword evidence="6 8" id="KW-0411">Iron-sulfur</keyword>
<sequence length="209" mass="23049">MSVGDPTYAICELFHSVQGEATWMGRPMLFVRFSGCPLSCSWCDEPLHRDPAKAESLTAEQLLARLHALSADTPFVLLTGGEPLAVPQLGELVAFLQQHGYWVAMETSGVGGTIPDSLDWVTLSPKTVLDEALYQRADEIKYVVPAQGQPQLQAELMQRARTHGRVWLQPRAHGDGPDPVATARCFQWVLESAGKLRLSLQTHRYIGVD</sequence>
<dbReference type="PROSITE" id="PS51918">
    <property type="entry name" value="RADICAL_SAM"/>
    <property type="match status" value="1"/>
</dbReference>
<feature type="domain" description="Radical SAM core" evidence="9">
    <location>
        <begin position="23"/>
        <end position="209"/>
    </location>
</feature>
<dbReference type="GO" id="GO:0000287">
    <property type="term" value="F:magnesium ion binding"/>
    <property type="evidence" value="ECO:0007669"/>
    <property type="project" value="UniProtKB-UniRule"/>
</dbReference>
<name>A0A1S7LJF8_MAGMO</name>
<dbReference type="PANTHER" id="PTHR42836:SF1">
    <property type="entry name" value="7-CARBOXY-7-DEAZAGUANINE SYNTHASE"/>
    <property type="match status" value="1"/>
</dbReference>
<comment type="pathway">
    <text evidence="8">Purine metabolism; 7-cyano-7-deazaguanine biosynthesis.</text>
</comment>
<protein>
    <recommendedName>
        <fullName evidence="8">7-carboxy-7-deazaguanine synthase</fullName>
        <shortName evidence="8">CDG synthase</shortName>
        <ecNumber evidence="8">4.3.99.3</ecNumber>
    </recommendedName>
    <alternativeName>
        <fullName evidence="8">Queuosine biosynthesis protein QueE</fullName>
    </alternativeName>
</protein>
<dbReference type="UniPathway" id="UPA00391"/>
<feature type="binding site" evidence="8">
    <location>
        <position position="40"/>
    </location>
    <ligand>
        <name>[4Fe-4S] cluster</name>
        <dbReference type="ChEBI" id="CHEBI:49883"/>
        <note>4Fe-4S-S-AdoMet</note>
    </ligand>
</feature>
<comment type="subunit">
    <text evidence="8">Homodimer.</text>
</comment>
<dbReference type="InterPro" id="IPR024924">
    <property type="entry name" value="7-CO-7-deazaguanine_synth-like"/>
</dbReference>
<keyword evidence="3 8" id="KW-0479">Metal-binding</keyword>
<feature type="binding site" evidence="8">
    <location>
        <begin position="124"/>
        <end position="126"/>
    </location>
    <ligand>
        <name>S-adenosyl-L-methionine</name>
        <dbReference type="ChEBI" id="CHEBI:59789"/>
    </ligand>
</feature>
<feature type="binding site" evidence="8">
    <location>
        <position position="81"/>
    </location>
    <ligand>
        <name>S-adenosyl-L-methionine</name>
        <dbReference type="ChEBI" id="CHEBI:59789"/>
    </ligand>
</feature>
<dbReference type="EMBL" id="LO017727">
    <property type="protein sequence ID" value="CRH07025.1"/>
    <property type="molecule type" value="Genomic_DNA"/>
</dbReference>
<keyword evidence="5 8" id="KW-0408">Iron</keyword>
<dbReference type="CDD" id="cd01335">
    <property type="entry name" value="Radical_SAM"/>
    <property type="match status" value="1"/>
</dbReference>